<dbReference type="Proteomes" id="UP000269945">
    <property type="component" value="Unassembled WGS sequence"/>
</dbReference>
<comment type="caution">
    <text evidence="1">The sequence shown here is derived from an EMBL/GenBank/DDBJ whole genome shotgun (WGS) entry which is preliminary data.</text>
</comment>
<accession>A0A9X9Q9X1</accession>
<reference evidence="1 2" key="1">
    <citation type="submission" date="2018-10" db="EMBL/GenBank/DDBJ databases">
        <authorList>
            <person name="Ekblom R."/>
            <person name="Jareborg N."/>
        </authorList>
    </citation>
    <scope>NUCLEOTIDE SEQUENCE [LARGE SCALE GENOMIC DNA]</scope>
    <source>
        <tissue evidence="1">Muscle</tissue>
    </source>
</reference>
<name>A0A9X9Q9X1_GULGU</name>
<evidence type="ECO:0000313" key="1">
    <source>
        <dbReference type="EMBL" id="VCX41121.1"/>
    </source>
</evidence>
<organism evidence="1 2">
    <name type="scientific">Gulo gulo</name>
    <name type="common">Wolverine</name>
    <name type="synonym">Gluton</name>
    <dbReference type="NCBI Taxonomy" id="48420"/>
    <lineage>
        <taxon>Eukaryota</taxon>
        <taxon>Metazoa</taxon>
        <taxon>Chordata</taxon>
        <taxon>Craniata</taxon>
        <taxon>Vertebrata</taxon>
        <taxon>Euteleostomi</taxon>
        <taxon>Mammalia</taxon>
        <taxon>Eutheria</taxon>
        <taxon>Laurasiatheria</taxon>
        <taxon>Carnivora</taxon>
        <taxon>Caniformia</taxon>
        <taxon>Musteloidea</taxon>
        <taxon>Mustelidae</taxon>
        <taxon>Guloninae</taxon>
        <taxon>Gulo</taxon>
    </lineage>
</organism>
<proteinExistence type="predicted"/>
<evidence type="ECO:0000313" key="2">
    <source>
        <dbReference type="Proteomes" id="UP000269945"/>
    </source>
</evidence>
<sequence length="77" mass="8144">MRGPLCGHLHKTCVCSSIFPIGSLPSLPPHQLHSTPGPYNPYTLSYPPPWAEECLVGSVLGRGDSSAGPGKPHLDIN</sequence>
<dbReference type="AlphaFoldDB" id="A0A9X9Q9X1"/>
<gene>
    <name evidence="1" type="ORF">BN2614_LOCUS1</name>
</gene>
<dbReference type="EMBL" id="CYRY02045618">
    <property type="protein sequence ID" value="VCX41121.1"/>
    <property type="molecule type" value="Genomic_DNA"/>
</dbReference>
<keyword evidence="2" id="KW-1185">Reference proteome</keyword>
<protein>
    <submittedName>
        <fullName evidence="1">Uncharacterized protein</fullName>
    </submittedName>
</protein>